<keyword evidence="3" id="KW-1185">Reference proteome</keyword>
<dbReference type="AlphaFoldDB" id="A0A6G8PTY9"/>
<dbReference type="InterPro" id="IPR008538">
    <property type="entry name" value="Uma2"/>
</dbReference>
<dbReference type="Pfam" id="PF05685">
    <property type="entry name" value="Uma2"/>
    <property type="match status" value="1"/>
</dbReference>
<keyword evidence="2" id="KW-0378">Hydrolase</keyword>
<dbReference type="RefSeq" id="WP_166395483.1">
    <property type="nucleotide sequence ID" value="NZ_CP045121.1"/>
</dbReference>
<dbReference type="InterPro" id="IPR011335">
    <property type="entry name" value="Restrct_endonuc-II-like"/>
</dbReference>
<evidence type="ECO:0000259" key="1">
    <source>
        <dbReference type="Pfam" id="PF05685"/>
    </source>
</evidence>
<keyword evidence="2" id="KW-0255">Endonuclease</keyword>
<evidence type="ECO:0000313" key="3">
    <source>
        <dbReference type="Proteomes" id="UP000502706"/>
    </source>
</evidence>
<dbReference type="EMBL" id="CP045121">
    <property type="protein sequence ID" value="QIN77804.1"/>
    <property type="molecule type" value="Genomic_DNA"/>
</dbReference>
<dbReference type="PANTHER" id="PTHR34107">
    <property type="entry name" value="SLL0198 PROTEIN-RELATED"/>
    <property type="match status" value="1"/>
</dbReference>
<dbReference type="PANTHER" id="PTHR34107:SF1">
    <property type="entry name" value="SLL0198 PROTEIN"/>
    <property type="match status" value="1"/>
</dbReference>
<sequence>MAETSTVTTAEDLLRLPDDGKRRELVRGELREMVPAGARHGSVVMALAAPLSQHARTSRLGIVLAAKTGFRLSRNPDTVRAPDVSFVARERVPVGGPPDGYWDLAPDLAVEVVSPNDAAAEVQAKVQMWLEAGSRLVWVVYPATRSVVVHRSLKDISTLTAADVLDGGEVVPGFELCVAEAFE</sequence>
<dbReference type="SUPFAM" id="SSF52980">
    <property type="entry name" value="Restriction endonuclease-like"/>
    <property type="match status" value="1"/>
</dbReference>
<keyword evidence="2" id="KW-0540">Nuclease</keyword>
<dbReference type="Gene3D" id="3.90.1570.10">
    <property type="entry name" value="tt1808, chain A"/>
    <property type="match status" value="1"/>
</dbReference>
<proteinExistence type="predicted"/>
<organism evidence="2 3">
    <name type="scientific">Rubrobacter marinus</name>
    <dbReference type="NCBI Taxonomy" id="2653852"/>
    <lineage>
        <taxon>Bacteria</taxon>
        <taxon>Bacillati</taxon>
        <taxon>Actinomycetota</taxon>
        <taxon>Rubrobacteria</taxon>
        <taxon>Rubrobacterales</taxon>
        <taxon>Rubrobacteraceae</taxon>
        <taxon>Rubrobacter</taxon>
    </lineage>
</organism>
<dbReference type="KEGG" id="rmar:GBA65_03920"/>
<dbReference type="CDD" id="cd06260">
    <property type="entry name" value="DUF820-like"/>
    <property type="match status" value="1"/>
</dbReference>
<accession>A0A6G8PTY9</accession>
<protein>
    <submittedName>
        <fullName evidence="2">Uma2 family endonuclease</fullName>
    </submittedName>
</protein>
<dbReference type="Proteomes" id="UP000502706">
    <property type="component" value="Chromosome"/>
</dbReference>
<reference evidence="2 3" key="1">
    <citation type="submission" date="2019-10" db="EMBL/GenBank/DDBJ databases">
        <title>Rubrobacter sp nov SCSIO 52915 isolated from a deep-sea sediment in the South China Sea.</title>
        <authorList>
            <person name="Chen R.W."/>
        </authorList>
    </citation>
    <scope>NUCLEOTIDE SEQUENCE [LARGE SCALE GENOMIC DNA]</scope>
    <source>
        <strain evidence="2 3">SCSIO 52915</strain>
    </source>
</reference>
<evidence type="ECO:0000313" key="2">
    <source>
        <dbReference type="EMBL" id="QIN77804.1"/>
    </source>
</evidence>
<feature type="domain" description="Putative restriction endonuclease" evidence="1">
    <location>
        <begin position="11"/>
        <end position="178"/>
    </location>
</feature>
<dbReference type="GO" id="GO:0004519">
    <property type="term" value="F:endonuclease activity"/>
    <property type="evidence" value="ECO:0007669"/>
    <property type="project" value="UniProtKB-KW"/>
</dbReference>
<dbReference type="InterPro" id="IPR012296">
    <property type="entry name" value="Nuclease_put_TT1808"/>
</dbReference>
<name>A0A6G8PTY9_9ACTN</name>
<gene>
    <name evidence="2" type="ORF">GBA65_03920</name>
</gene>